<dbReference type="InterPro" id="IPR017208">
    <property type="entry name" value="UCP037442_abhydr"/>
</dbReference>
<protein>
    <submittedName>
        <fullName evidence="2">Putative alpha/beta hydrolase</fullName>
    </submittedName>
</protein>
<keyword evidence="3" id="KW-1185">Reference proteome</keyword>
<name>I4AP26_BERLS</name>
<dbReference type="GO" id="GO:0016787">
    <property type="term" value="F:hydrolase activity"/>
    <property type="evidence" value="ECO:0007669"/>
    <property type="project" value="UniProtKB-KW"/>
</dbReference>
<dbReference type="STRING" id="880071.Fleli_3388"/>
<gene>
    <name evidence="2" type="ordered locus">Fleli_3388</name>
</gene>
<sequence>MQSVDISRETIKGFGDEILSATFYKIGDMKPKGIIIINPATAVKQNLYASFAKFIALQNYLVVTFDYQGIGLSRSKKITDYKTTLHQYSQDAKAVFDYLITKYKQNIFIIGHSVGGSFIGFSESNTNPRLIGAYCICMQSGYKGYAPSKSLKRKLNILYYGIIPILTTLKGYLPAKSLKLGEDLPKEVAREFAQWGNNKRYNLDFIEQNPVYNYFESLSFPMYLVNFSDDEWSTQNSIDDIANLYSNCHIEREYINPKELGIKKVGHMGFFNIRCKQSLWVSSLSWINQIFDKNLIK</sequence>
<dbReference type="EMBL" id="CP003345">
    <property type="protein sequence ID" value="AFM05711.1"/>
    <property type="molecule type" value="Genomic_DNA"/>
</dbReference>
<dbReference type="RefSeq" id="WP_014799138.1">
    <property type="nucleotide sequence ID" value="NC_018018.1"/>
</dbReference>
<dbReference type="eggNOG" id="COG4757">
    <property type="taxonomic scope" value="Bacteria"/>
</dbReference>
<dbReference type="AlphaFoldDB" id="I4AP26"/>
<dbReference type="InterPro" id="IPR022742">
    <property type="entry name" value="Hydrolase_4"/>
</dbReference>
<dbReference type="PATRIC" id="fig|880071.3.peg.3393"/>
<dbReference type="KEGG" id="fli:Fleli_3388"/>
<evidence type="ECO:0000313" key="3">
    <source>
        <dbReference type="Proteomes" id="UP000006054"/>
    </source>
</evidence>
<dbReference type="Proteomes" id="UP000006054">
    <property type="component" value="Chromosome"/>
</dbReference>
<dbReference type="Gene3D" id="3.40.50.1820">
    <property type="entry name" value="alpha/beta hydrolase"/>
    <property type="match status" value="1"/>
</dbReference>
<feature type="domain" description="Serine aminopeptidase S33" evidence="1">
    <location>
        <begin position="30"/>
        <end position="117"/>
    </location>
</feature>
<dbReference type="InterPro" id="IPR029058">
    <property type="entry name" value="AB_hydrolase_fold"/>
</dbReference>
<keyword evidence="2" id="KW-0378">Hydrolase</keyword>
<dbReference type="HOGENOM" id="CLU_058232_0_0_10"/>
<evidence type="ECO:0000313" key="2">
    <source>
        <dbReference type="EMBL" id="AFM05711.1"/>
    </source>
</evidence>
<evidence type="ECO:0000259" key="1">
    <source>
        <dbReference type="Pfam" id="PF12146"/>
    </source>
</evidence>
<reference evidence="3" key="1">
    <citation type="submission" date="2012-06" db="EMBL/GenBank/DDBJ databases">
        <title>The complete genome of Flexibacter litoralis DSM 6794.</title>
        <authorList>
            <person name="Lucas S."/>
            <person name="Copeland A."/>
            <person name="Lapidus A."/>
            <person name="Glavina del Rio T."/>
            <person name="Dalin E."/>
            <person name="Tice H."/>
            <person name="Bruce D."/>
            <person name="Goodwin L."/>
            <person name="Pitluck S."/>
            <person name="Peters L."/>
            <person name="Ovchinnikova G."/>
            <person name="Lu M."/>
            <person name="Kyrpides N."/>
            <person name="Mavromatis K."/>
            <person name="Ivanova N."/>
            <person name="Brettin T."/>
            <person name="Detter J.C."/>
            <person name="Han C."/>
            <person name="Larimer F."/>
            <person name="Land M."/>
            <person name="Hauser L."/>
            <person name="Markowitz V."/>
            <person name="Cheng J.-F."/>
            <person name="Hugenholtz P."/>
            <person name="Woyke T."/>
            <person name="Wu D."/>
            <person name="Spring S."/>
            <person name="Lang E."/>
            <person name="Kopitz M."/>
            <person name="Brambilla E."/>
            <person name="Klenk H.-P."/>
            <person name="Eisen J.A."/>
        </authorList>
    </citation>
    <scope>NUCLEOTIDE SEQUENCE [LARGE SCALE GENOMIC DNA]</scope>
    <source>
        <strain evidence="3">ATCC 23117 / DSM 6794 / NBRC 15988 / NCIMB 1366 / Sio-4</strain>
    </source>
</reference>
<organism evidence="2 3">
    <name type="scientific">Bernardetia litoralis (strain ATCC 23117 / DSM 6794 / NBRC 15988 / NCIMB 1366 / Fx l1 / Sio-4)</name>
    <name type="common">Flexibacter litoralis</name>
    <dbReference type="NCBI Taxonomy" id="880071"/>
    <lineage>
        <taxon>Bacteria</taxon>
        <taxon>Pseudomonadati</taxon>
        <taxon>Bacteroidota</taxon>
        <taxon>Cytophagia</taxon>
        <taxon>Cytophagales</taxon>
        <taxon>Bernardetiaceae</taxon>
        <taxon>Bernardetia</taxon>
    </lineage>
</organism>
<dbReference type="PIRSF" id="PIRSF037442">
    <property type="entry name" value="UCP037442_abhydr"/>
    <property type="match status" value="1"/>
</dbReference>
<dbReference type="SUPFAM" id="SSF53474">
    <property type="entry name" value="alpha/beta-Hydrolases"/>
    <property type="match status" value="1"/>
</dbReference>
<accession>I4AP26</accession>
<dbReference type="Pfam" id="PF12146">
    <property type="entry name" value="Hydrolase_4"/>
    <property type="match status" value="1"/>
</dbReference>
<proteinExistence type="predicted"/>
<dbReference type="OrthoDB" id="9785076at2"/>